<comment type="caution">
    <text evidence="1">The sequence shown here is derived from an EMBL/GenBank/DDBJ whole genome shotgun (WGS) entry which is preliminary data.</text>
</comment>
<sequence>MIFHYLTPNGRKVPLKAITGYRGILVDIVLKKRSINFFKYTPSIERDIISTISSPMSTGHTPQSIPLVPSIPEVPFSDVCENA</sequence>
<keyword evidence="2" id="KW-1185">Reference proteome</keyword>
<evidence type="ECO:0000313" key="1">
    <source>
        <dbReference type="EMBL" id="GIY41875.1"/>
    </source>
</evidence>
<reference evidence="1 2" key="1">
    <citation type="submission" date="2021-06" db="EMBL/GenBank/DDBJ databases">
        <title>Caerostris extrusa draft genome.</title>
        <authorList>
            <person name="Kono N."/>
            <person name="Arakawa K."/>
        </authorList>
    </citation>
    <scope>NUCLEOTIDE SEQUENCE [LARGE SCALE GENOMIC DNA]</scope>
</reference>
<evidence type="ECO:0000313" key="2">
    <source>
        <dbReference type="Proteomes" id="UP001054945"/>
    </source>
</evidence>
<dbReference type="EMBL" id="BPLR01010770">
    <property type="protein sequence ID" value="GIY41875.1"/>
    <property type="molecule type" value="Genomic_DNA"/>
</dbReference>
<proteinExistence type="predicted"/>
<dbReference type="AlphaFoldDB" id="A0AAV4T6W3"/>
<name>A0AAV4T6W3_CAEEX</name>
<dbReference type="Proteomes" id="UP001054945">
    <property type="component" value="Unassembled WGS sequence"/>
</dbReference>
<protein>
    <submittedName>
        <fullName evidence="1">Uncharacterized protein</fullName>
    </submittedName>
</protein>
<accession>A0AAV4T6W3</accession>
<organism evidence="1 2">
    <name type="scientific">Caerostris extrusa</name>
    <name type="common">Bark spider</name>
    <name type="synonym">Caerostris bankana</name>
    <dbReference type="NCBI Taxonomy" id="172846"/>
    <lineage>
        <taxon>Eukaryota</taxon>
        <taxon>Metazoa</taxon>
        <taxon>Ecdysozoa</taxon>
        <taxon>Arthropoda</taxon>
        <taxon>Chelicerata</taxon>
        <taxon>Arachnida</taxon>
        <taxon>Araneae</taxon>
        <taxon>Araneomorphae</taxon>
        <taxon>Entelegynae</taxon>
        <taxon>Araneoidea</taxon>
        <taxon>Araneidae</taxon>
        <taxon>Caerostris</taxon>
    </lineage>
</organism>
<gene>
    <name evidence="1" type="ORF">CEXT_636161</name>
</gene>